<dbReference type="FunFam" id="1.10.8.870:FF:000010">
    <property type="entry name" value="Glycerol-3-phosphate dehydrogenase"/>
    <property type="match status" value="1"/>
</dbReference>
<dbReference type="GO" id="GO:0004368">
    <property type="term" value="F:glycerol-3-phosphate dehydrogenase (quinone) activity"/>
    <property type="evidence" value="ECO:0007669"/>
    <property type="project" value="UniProtKB-EC"/>
</dbReference>
<dbReference type="GO" id="GO:0006072">
    <property type="term" value="P:glycerol-3-phosphate metabolic process"/>
    <property type="evidence" value="ECO:0007669"/>
    <property type="project" value="InterPro"/>
</dbReference>
<evidence type="ECO:0000256" key="1">
    <source>
        <dbReference type="ARBA" id="ARBA00013029"/>
    </source>
</evidence>
<evidence type="ECO:0000256" key="4">
    <source>
        <dbReference type="ARBA" id="ARBA00023002"/>
    </source>
</evidence>
<dbReference type="Gene3D" id="1.10.8.870">
    <property type="entry name" value="Alpha-glycerophosphate oxidase, cap domain"/>
    <property type="match status" value="1"/>
</dbReference>
<name>A0A2P4XHC0_9STRA</name>
<dbReference type="GO" id="GO:0005739">
    <property type="term" value="C:mitochondrion"/>
    <property type="evidence" value="ECO:0007669"/>
    <property type="project" value="TreeGrafter"/>
</dbReference>
<dbReference type="AlphaFoldDB" id="A0A2P4XHC0"/>
<feature type="domain" description="Alpha-glycerophosphate oxidase C-terminal" evidence="5">
    <location>
        <begin position="23"/>
        <end position="159"/>
    </location>
</feature>
<gene>
    <name evidence="6" type="ORF">PHPALM_19454</name>
</gene>
<keyword evidence="7" id="KW-1185">Reference proteome</keyword>
<evidence type="ECO:0000313" key="6">
    <source>
        <dbReference type="EMBL" id="POM64945.1"/>
    </source>
</evidence>
<keyword evidence="3" id="KW-0274">FAD</keyword>
<comment type="caution">
    <text evidence="6">The sequence shown here is derived from an EMBL/GenBank/DDBJ whole genome shotgun (WGS) entry which is preliminary data.</text>
</comment>
<dbReference type="Proteomes" id="UP000237271">
    <property type="component" value="Unassembled WGS sequence"/>
</dbReference>
<reference evidence="6 7" key="1">
    <citation type="journal article" date="2017" name="Genome Biol. Evol.">
        <title>Phytophthora megakarya and P. palmivora, closely related causal agents of cacao black pod rot, underwent increases in genome sizes and gene numbers by different mechanisms.</title>
        <authorList>
            <person name="Ali S.S."/>
            <person name="Shao J."/>
            <person name="Lary D.J."/>
            <person name="Kronmiller B."/>
            <person name="Shen D."/>
            <person name="Strem M.D."/>
            <person name="Amoako-Attah I."/>
            <person name="Akrofi A.Y."/>
            <person name="Begoude B.A."/>
            <person name="Ten Hoopen G.M."/>
            <person name="Coulibaly K."/>
            <person name="Kebe B.I."/>
            <person name="Melnick R.L."/>
            <person name="Guiltinan M.J."/>
            <person name="Tyler B.M."/>
            <person name="Meinhardt L.W."/>
            <person name="Bailey B.A."/>
        </authorList>
    </citation>
    <scope>NUCLEOTIDE SEQUENCE [LARGE SCALE GENOMIC DNA]</scope>
    <source>
        <strain evidence="7">sbr112.9</strain>
    </source>
</reference>
<dbReference type="InterPro" id="IPR000447">
    <property type="entry name" value="G3P_DH_FAD-dep"/>
</dbReference>
<dbReference type="InterPro" id="IPR038299">
    <property type="entry name" value="DAO_C_sf"/>
</dbReference>
<protein>
    <recommendedName>
        <fullName evidence="1">glycerol-3-phosphate dehydrogenase</fullName>
        <ecNumber evidence="1">1.1.5.3</ecNumber>
    </recommendedName>
</protein>
<evidence type="ECO:0000259" key="5">
    <source>
        <dbReference type="Pfam" id="PF16901"/>
    </source>
</evidence>
<dbReference type="Pfam" id="PF16901">
    <property type="entry name" value="DAO_C"/>
    <property type="match status" value="1"/>
</dbReference>
<evidence type="ECO:0000256" key="2">
    <source>
        <dbReference type="ARBA" id="ARBA00022630"/>
    </source>
</evidence>
<evidence type="ECO:0000313" key="7">
    <source>
        <dbReference type="Proteomes" id="UP000237271"/>
    </source>
</evidence>
<accession>A0A2P4XHC0</accession>
<dbReference type="EC" id="1.1.5.3" evidence="1"/>
<dbReference type="InterPro" id="IPR031656">
    <property type="entry name" value="DAO_C"/>
</dbReference>
<dbReference type="EMBL" id="NCKW01010870">
    <property type="protein sequence ID" value="POM64945.1"/>
    <property type="molecule type" value="Genomic_DNA"/>
</dbReference>
<organism evidence="6 7">
    <name type="scientific">Phytophthora palmivora</name>
    <dbReference type="NCBI Taxonomy" id="4796"/>
    <lineage>
        <taxon>Eukaryota</taxon>
        <taxon>Sar</taxon>
        <taxon>Stramenopiles</taxon>
        <taxon>Oomycota</taxon>
        <taxon>Peronosporomycetes</taxon>
        <taxon>Peronosporales</taxon>
        <taxon>Peronosporaceae</taxon>
        <taxon>Phytophthora</taxon>
    </lineage>
</organism>
<keyword evidence="2" id="KW-0285">Flavoprotein</keyword>
<sequence>MAQDAIDKLVETVPEIKAKASPCKTKEVGIIGADRIGEVCNKKFDKITVTLRENYNLDKDIAEHLMRNYGTRALQVAEIEQNGFLDRKHSDHPRRLHSKYPYLEAEIVFAVRQEYALKATDILGRRMRLAFIDSGVGMELMPRVVHMMGELLGWSKARRDQELAECKEYLEAMHN</sequence>
<dbReference type="PANTHER" id="PTHR11985">
    <property type="entry name" value="GLYCEROL-3-PHOSPHATE DEHYDROGENASE"/>
    <property type="match status" value="1"/>
</dbReference>
<evidence type="ECO:0000256" key="3">
    <source>
        <dbReference type="ARBA" id="ARBA00022827"/>
    </source>
</evidence>
<proteinExistence type="predicted"/>
<dbReference type="OrthoDB" id="264015at2759"/>
<dbReference type="PANTHER" id="PTHR11985:SF15">
    <property type="entry name" value="GLYCEROL-3-PHOSPHATE DEHYDROGENASE, MITOCHONDRIAL"/>
    <property type="match status" value="1"/>
</dbReference>
<keyword evidence="4" id="KW-0560">Oxidoreductase</keyword>